<keyword evidence="1" id="KW-0472">Membrane</keyword>
<proteinExistence type="predicted"/>
<sequence length="177" mass="19993">MNLQEAYKLPYNMTPRKRQDYCCFGYYHITTLAVIIAVLSIADGAIRTAENIRSTNYDEEVLEKCVNLTLIFSGVVALLAIWKEKALLLLPLIVATILQTLCTVRRIHSLDKEITETLSQFKVSESLASKFTVILCCVSLTAAATFLVVLWKCFLNLKRREQEKPVIGEMGSVWNLS</sequence>
<feature type="transmembrane region" description="Helical" evidence="1">
    <location>
        <begin position="61"/>
        <end position="81"/>
    </location>
</feature>
<keyword evidence="2" id="KW-1185">Reference proteome</keyword>
<keyword evidence="1" id="KW-0812">Transmembrane</keyword>
<feature type="transmembrane region" description="Helical" evidence="1">
    <location>
        <begin position="21"/>
        <end position="41"/>
    </location>
</feature>
<organism evidence="2 3">
    <name type="scientific">Steinernema glaseri</name>
    <dbReference type="NCBI Taxonomy" id="37863"/>
    <lineage>
        <taxon>Eukaryota</taxon>
        <taxon>Metazoa</taxon>
        <taxon>Ecdysozoa</taxon>
        <taxon>Nematoda</taxon>
        <taxon>Chromadorea</taxon>
        <taxon>Rhabditida</taxon>
        <taxon>Tylenchina</taxon>
        <taxon>Panagrolaimomorpha</taxon>
        <taxon>Strongyloidoidea</taxon>
        <taxon>Steinernematidae</taxon>
        <taxon>Steinernema</taxon>
    </lineage>
</organism>
<evidence type="ECO:0000313" key="3">
    <source>
        <dbReference type="WBParaSite" id="L893_g14223.t1"/>
    </source>
</evidence>
<feature type="transmembrane region" description="Helical" evidence="1">
    <location>
        <begin position="127"/>
        <end position="151"/>
    </location>
</feature>
<keyword evidence="1" id="KW-1133">Transmembrane helix</keyword>
<protein>
    <submittedName>
        <fullName evidence="3">Uncharacterized protein</fullName>
    </submittedName>
</protein>
<dbReference type="WBParaSite" id="L893_g14223.t1">
    <property type="protein sequence ID" value="L893_g14223.t1"/>
    <property type="gene ID" value="L893_g14223"/>
</dbReference>
<accession>A0A1I7Y9Y4</accession>
<evidence type="ECO:0000313" key="2">
    <source>
        <dbReference type="Proteomes" id="UP000095287"/>
    </source>
</evidence>
<dbReference type="Proteomes" id="UP000095287">
    <property type="component" value="Unplaced"/>
</dbReference>
<dbReference type="AlphaFoldDB" id="A0A1I7Y9Y4"/>
<reference evidence="3" key="1">
    <citation type="submission" date="2016-11" db="UniProtKB">
        <authorList>
            <consortium name="WormBaseParasite"/>
        </authorList>
    </citation>
    <scope>IDENTIFICATION</scope>
</reference>
<feature type="transmembrane region" description="Helical" evidence="1">
    <location>
        <begin position="88"/>
        <end position="107"/>
    </location>
</feature>
<name>A0A1I7Y9Y4_9BILA</name>
<evidence type="ECO:0000256" key="1">
    <source>
        <dbReference type="SAM" id="Phobius"/>
    </source>
</evidence>